<dbReference type="PROSITE" id="PS00198">
    <property type="entry name" value="4FE4S_FER_1"/>
    <property type="match status" value="1"/>
</dbReference>
<dbReference type="Pfam" id="PF13510">
    <property type="entry name" value="Fer2_4"/>
    <property type="match status" value="1"/>
</dbReference>
<keyword evidence="4" id="KW-0411">Iron-sulfur</keyword>
<comment type="caution">
    <text evidence="7">The sequence shown here is derived from an EMBL/GenBank/DDBJ whole genome shotgun (WGS) entry which is preliminary data.</text>
</comment>
<evidence type="ECO:0000256" key="4">
    <source>
        <dbReference type="ARBA" id="ARBA00023014"/>
    </source>
</evidence>
<organism evidence="7 8">
    <name type="scientific">Desulfurobacterium indicum</name>
    <dbReference type="NCBI Taxonomy" id="1914305"/>
    <lineage>
        <taxon>Bacteria</taxon>
        <taxon>Pseudomonadati</taxon>
        <taxon>Aquificota</taxon>
        <taxon>Aquificia</taxon>
        <taxon>Desulfurobacteriales</taxon>
        <taxon>Desulfurobacteriaceae</taxon>
        <taxon>Desulfurobacterium</taxon>
    </lineage>
</organism>
<accession>A0A1R1MND1</accession>
<dbReference type="Pfam" id="PF12838">
    <property type="entry name" value="Fer4_7"/>
    <property type="match status" value="1"/>
</dbReference>
<dbReference type="InterPro" id="IPR042204">
    <property type="entry name" value="2Fe-2S-bd_N"/>
</dbReference>
<dbReference type="EMBL" id="MOEN01000003">
    <property type="protein sequence ID" value="OMH41194.1"/>
    <property type="molecule type" value="Genomic_DNA"/>
</dbReference>
<dbReference type="PROSITE" id="PS00197">
    <property type="entry name" value="2FE2S_FER_1"/>
    <property type="match status" value="1"/>
</dbReference>
<dbReference type="PROSITE" id="PS51379">
    <property type="entry name" value="4FE4S_FER_2"/>
    <property type="match status" value="2"/>
</dbReference>
<dbReference type="GO" id="GO:0046872">
    <property type="term" value="F:metal ion binding"/>
    <property type="evidence" value="ECO:0007669"/>
    <property type="project" value="UniProtKB-KW"/>
</dbReference>
<dbReference type="SUPFAM" id="SSF46548">
    <property type="entry name" value="alpha-helical ferredoxin"/>
    <property type="match status" value="1"/>
</dbReference>
<evidence type="ECO:0000313" key="8">
    <source>
        <dbReference type="Proteomes" id="UP000187408"/>
    </source>
</evidence>
<keyword evidence="2" id="KW-0560">Oxidoreductase</keyword>
<keyword evidence="8" id="KW-1185">Reference proteome</keyword>
<dbReference type="STRING" id="1914305.BLW93_01505"/>
<evidence type="ECO:0000256" key="3">
    <source>
        <dbReference type="ARBA" id="ARBA00023004"/>
    </source>
</evidence>
<dbReference type="InterPro" id="IPR001041">
    <property type="entry name" value="2Fe-2S_ferredoxin-type"/>
</dbReference>
<dbReference type="PROSITE" id="PS51085">
    <property type="entry name" value="2FE2S_FER_2"/>
    <property type="match status" value="1"/>
</dbReference>
<gene>
    <name evidence="7" type="ORF">BLW93_01505</name>
</gene>
<feature type="domain" description="4Fe-4S ferredoxin-type" evidence="6">
    <location>
        <begin position="102"/>
        <end position="130"/>
    </location>
</feature>
<keyword evidence="3" id="KW-0408">Iron</keyword>
<dbReference type="Proteomes" id="UP000187408">
    <property type="component" value="Unassembled WGS sequence"/>
</dbReference>
<dbReference type="InterPro" id="IPR009051">
    <property type="entry name" value="Helical_ferredxn"/>
</dbReference>
<dbReference type="Gene3D" id="3.10.20.440">
    <property type="entry name" value="2Fe-2S iron-sulphur cluster binding domain, sarcosine oxidase, alpha subunit, N-terminal domain"/>
    <property type="match status" value="1"/>
</dbReference>
<dbReference type="RefSeq" id="WP_076712351.1">
    <property type="nucleotide sequence ID" value="NZ_MOEN01000003.1"/>
</dbReference>
<evidence type="ECO:0000259" key="6">
    <source>
        <dbReference type="PROSITE" id="PS51379"/>
    </source>
</evidence>
<dbReference type="CDD" id="cd00207">
    <property type="entry name" value="fer2"/>
    <property type="match status" value="1"/>
</dbReference>
<dbReference type="InterPro" id="IPR017896">
    <property type="entry name" value="4Fe4S_Fe-S-bd"/>
</dbReference>
<evidence type="ECO:0000313" key="7">
    <source>
        <dbReference type="EMBL" id="OMH41194.1"/>
    </source>
</evidence>
<proteinExistence type="predicted"/>
<dbReference type="GO" id="GO:0016491">
    <property type="term" value="F:oxidoreductase activity"/>
    <property type="evidence" value="ECO:0007669"/>
    <property type="project" value="UniProtKB-KW"/>
</dbReference>
<evidence type="ECO:0000259" key="5">
    <source>
        <dbReference type="PROSITE" id="PS51085"/>
    </source>
</evidence>
<dbReference type="InterPro" id="IPR017900">
    <property type="entry name" value="4Fe4S_Fe_S_CS"/>
</dbReference>
<evidence type="ECO:0000256" key="1">
    <source>
        <dbReference type="ARBA" id="ARBA00022723"/>
    </source>
</evidence>
<dbReference type="SUPFAM" id="SSF54292">
    <property type="entry name" value="2Fe-2S ferredoxin-like"/>
    <property type="match status" value="1"/>
</dbReference>
<dbReference type="OrthoDB" id="9794954at2"/>
<name>A0A1R1MND1_9BACT</name>
<dbReference type="InterPro" id="IPR006058">
    <property type="entry name" value="2Fe2S_fd_BS"/>
</dbReference>
<reference evidence="7 8" key="1">
    <citation type="submission" date="2016-10" db="EMBL/GenBank/DDBJ databases">
        <title>Genome sequence of a sulfur-reducing bacterium Desulfurobacterium indicum K6013.</title>
        <authorList>
            <person name="Cao J."/>
            <person name="Shao Z."/>
            <person name="Alain K."/>
            <person name="Jebbar M."/>
        </authorList>
    </citation>
    <scope>NUCLEOTIDE SEQUENCE [LARGE SCALE GENOMIC DNA]</scope>
    <source>
        <strain evidence="7 8">K6013</strain>
    </source>
</reference>
<dbReference type="AlphaFoldDB" id="A0A1R1MND1"/>
<dbReference type="GO" id="GO:0051537">
    <property type="term" value="F:2 iron, 2 sulfur cluster binding"/>
    <property type="evidence" value="ECO:0007669"/>
    <property type="project" value="InterPro"/>
</dbReference>
<keyword evidence="1" id="KW-0479">Metal-binding</keyword>
<feature type="domain" description="2Fe-2S ferredoxin-type" evidence="5">
    <location>
        <begin position="4"/>
        <end position="82"/>
    </location>
</feature>
<protein>
    <submittedName>
        <fullName evidence="7">4Fe-4S ferredoxin</fullName>
    </submittedName>
</protein>
<sequence>MSKKLVSIYIEGRKIKVPEGYTVIEALWDTGHDIKRGVGCLSGLCGACAIAYLEKGSKRVRFGLGCQTIVKEGMNITVMPFFPSRTANYIISEMGKPIEKLREIYPELDTCKNCGFCTIACPEWINVSKVMKLLKEGKYEEATEMMLDCILCGLCASRCPYGIAPQFISLFVQRAISHEKPFPENLKKRLKEIEEMKYDEEWGRILQMSDEELVEFCKRIREEA</sequence>
<evidence type="ECO:0000256" key="2">
    <source>
        <dbReference type="ARBA" id="ARBA00023002"/>
    </source>
</evidence>
<feature type="domain" description="4Fe-4S ferredoxin-type" evidence="6">
    <location>
        <begin position="141"/>
        <end position="170"/>
    </location>
</feature>
<dbReference type="Gene3D" id="1.10.1060.10">
    <property type="entry name" value="Alpha-helical ferredoxin"/>
    <property type="match status" value="1"/>
</dbReference>
<dbReference type="InterPro" id="IPR036010">
    <property type="entry name" value="2Fe-2S_ferredoxin-like_sf"/>
</dbReference>